<reference evidence="1 2" key="1">
    <citation type="submission" date="2018-08" db="EMBL/GenBank/DDBJ databases">
        <authorList>
            <person name="Laetsch R D."/>
            <person name="Stevens L."/>
            <person name="Kumar S."/>
            <person name="Blaxter L. M."/>
        </authorList>
    </citation>
    <scope>NUCLEOTIDE SEQUENCE [LARGE SCALE GENOMIC DNA]</scope>
</reference>
<sequence length="64" mass="7194">MIIEISVCRPECVEREGFIAVRARLKSYAISVGFCSNKTGSSSQSLVTPYICYRNVGVWRPDIH</sequence>
<protein>
    <submittedName>
        <fullName evidence="1">Uncharacterized protein</fullName>
    </submittedName>
</protein>
<dbReference type="EMBL" id="UPTC01005875">
    <property type="protein sequence ID" value="VBB35412.1"/>
    <property type="molecule type" value="Genomic_DNA"/>
</dbReference>
<keyword evidence="2" id="KW-1185">Reference proteome</keyword>
<evidence type="ECO:0000313" key="2">
    <source>
        <dbReference type="Proteomes" id="UP000276991"/>
    </source>
</evidence>
<dbReference type="OrthoDB" id="5787624at2759"/>
<name>A0A498SZ72_ACAVI</name>
<gene>
    <name evidence="1" type="ORF">NAV_LOCUS10203</name>
</gene>
<proteinExistence type="predicted"/>
<accession>A0A498SZ72</accession>
<organism evidence="1 2">
    <name type="scientific">Acanthocheilonema viteae</name>
    <name type="common">Filarial nematode worm</name>
    <name type="synonym">Dipetalonema viteae</name>
    <dbReference type="NCBI Taxonomy" id="6277"/>
    <lineage>
        <taxon>Eukaryota</taxon>
        <taxon>Metazoa</taxon>
        <taxon>Ecdysozoa</taxon>
        <taxon>Nematoda</taxon>
        <taxon>Chromadorea</taxon>
        <taxon>Rhabditida</taxon>
        <taxon>Spirurina</taxon>
        <taxon>Spiruromorpha</taxon>
        <taxon>Filarioidea</taxon>
        <taxon>Onchocercidae</taxon>
        <taxon>Acanthocheilonema</taxon>
    </lineage>
</organism>
<feature type="non-terminal residue" evidence="1">
    <location>
        <position position="64"/>
    </location>
</feature>
<dbReference type="Proteomes" id="UP000276991">
    <property type="component" value="Unassembled WGS sequence"/>
</dbReference>
<evidence type="ECO:0000313" key="1">
    <source>
        <dbReference type="EMBL" id="VBB35412.1"/>
    </source>
</evidence>
<dbReference type="AlphaFoldDB" id="A0A498SZ72"/>